<feature type="transmembrane region" description="Helical" evidence="2">
    <location>
        <begin position="105"/>
        <end position="124"/>
    </location>
</feature>
<evidence type="ECO:0000313" key="4">
    <source>
        <dbReference type="Proteomes" id="UP000308197"/>
    </source>
</evidence>
<dbReference type="EMBL" id="ML211078">
    <property type="protein sequence ID" value="TFK89371.1"/>
    <property type="molecule type" value="Genomic_DNA"/>
</dbReference>
<keyword evidence="2" id="KW-0812">Transmembrane</keyword>
<accession>A0A5C3PJC3</accession>
<gene>
    <name evidence="3" type="ORF">K466DRAFT_597843</name>
</gene>
<feature type="region of interest" description="Disordered" evidence="1">
    <location>
        <begin position="1"/>
        <end position="48"/>
    </location>
</feature>
<evidence type="ECO:0000256" key="1">
    <source>
        <dbReference type="SAM" id="MobiDB-lite"/>
    </source>
</evidence>
<dbReference type="Proteomes" id="UP000308197">
    <property type="component" value="Unassembled WGS sequence"/>
</dbReference>
<keyword evidence="4" id="KW-1185">Reference proteome</keyword>
<dbReference type="InParanoid" id="A0A5C3PJC3"/>
<evidence type="ECO:0000256" key="2">
    <source>
        <dbReference type="SAM" id="Phobius"/>
    </source>
</evidence>
<keyword evidence="2" id="KW-1133">Transmembrane helix</keyword>
<keyword evidence="2" id="KW-0472">Membrane</keyword>
<sequence>MPVWRTSPEPRLSAPPPPPSPDSHSLSAPPLNVPAQHPPTPELSGMYPAGTSSLSDSLPWHTIGRVLWSFVWLLLWSALMTAGGKLVIREFFGDHSTVKNVDSPSVVVLLCGSTIVSVLLAAATDLVGMAAIPLCAYLASVIVPPVGIFAVRPLLHTGPTVLEGLAVGLTRWAASPDLQSPFATTQLFVARRAR</sequence>
<feature type="transmembrane region" description="Helical" evidence="2">
    <location>
        <begin position="66"/>
        <end position="84"/>
    </location>
</feature>
<feature type="transmembrane region" description="Helical" evidence="2">
    <location>
        <begin position="130"/>
        <end position="151"/>
    </location>
</feature>
<evidence type="ECO:0000313" key="3">
    <source>
        <dbReference type="EMBL" id="TFK89371.1"/>
    </source>
</evidence>
<dbReference type="AlphaFoldDB" id="A0A5C3PJC3"/>
<proteinExistence type="predicted"/>
<organism evidence="3 4">
    <name type="scientific">Polyporus arcularius HHB13444</name>
    <dbReference type="NCBI Taxonomy" id="1314778"/>
    <lineage>
        <taxon>Eukaryota</taxon>
        <taxon>Fungi</taxon>
        <taxon>Dikarya</taxon>
        <taxon>Basidiomycota</taxon>
        <taxon>Agaricomycotina</taxon>
        <taxon>Agaricomycetes</taxon>
        <taxon>Polyporales</taxon>
        <taxon>Polyporaceae</taxon>
        <taxon>Polyporus</taxon>
    </lineage>
</organism>
<reference evidence="3 4" key="1">
    <citation type="journal article" date="2019" name="Nat. Ecol. Evol.">
        <title>Megaphylogeny resolves global patterns of mushroom evolution.</title>
        <authorList>
            <person name="Varga T."/>
            <person name="Krizsan K."/>
            <person name="Foldi C."/>
            <person name="Dima B."/>
            <person name="Sanchez-Garcia M."/>
            <person name="Sanchez-Ramirez S."/>
            <person name="Szollosi G.J."/>
            <person name="Szarkandi J.G."/>
            <person name="Papp V."/>
            <person name="Albert L."/>
            <person name="Andreopoulos W."/>
            <person name="Angelini C."/>
            <person name="Antonin V."/>
            <person name="Barry K.W."/>
            <person name="Bougher N.L."/>
            <person name="Buchanan P."/>
            <person name="Buyck B."/>
            <person name="Bense V."/>
            <person name="Catcheside P."/>
            <person name="Chovatia M."/>
            <person name="Cooper J."/>
            <person name="Damon W."/>
            <person name="Desjardin D."/>
            <person name="Finy P."/>
            <person name="Geml J."/>
            <person name="Haridas S."/>
            <person name="Hughes K."/>
            <person name="Justo A."/>
            <person name="Karasinski D."/>
            <person name="Kautmanova I."/>
            <person name="Kiss B."/>
            <person name="Kocsube S."/>
            <person name="Kotiranta H."/>
            <person name="LaButti K.M."/>
            <person name="Lechner B.E."/>
            <person name="Liimatainen K."/>
            <person name="Lipzen A."/>
            <person name="Lukacs Z."/>
            <person name="Mihaltcheva S."/>
            <person name="Morgado L.N."/>
            <person name="Niskanen T."/>
            <person name="Noordeloos M.E."/>
            <person name="Ohm R.A."/>
            <person name="Ortiz-Santana B."/>
            <person name="Ovrebo C."/>
            <person name="Racz N."/>
            <person name="Riley R."/>
            <person name="Savchenko A."/>
            <person name="Shiryaev A."/>
            <person name="Soop K."/>
            <person name="Spirin V."/>
            <person name="Szebenyi C."/>
            <person name="Tomsovsky M."/>
            <person name="Tulloss R.E."/>
            <person name="Uehling J."/>
            <person name="Grigoriev I.V."/>
            <person name="Vagvolgyi C."/>
            <person name="Papp T."/>
            <person name="Martin F.M."/>
            <person name="Miettinen O."/>
            <person name="Hibbett D.S."/>
            <person name="Nagy L.G."/>
        </authorList>
    </citation>
    <scope>NUCLEOTIDE SEQUENCE [LARGE SCALE GENOMIC DNA]</scope>
    <source>
        <strain evidence="3 4">HHB13444</strain>
    </source>
</reference>
<protein>
    <submittedName>
        <fullName evidence="3">Uncharacterized protein</fullName>
    </submittedName>
</protein>
<name>A0A5C3PJC3_9APHY</name>